<organism evidence="6 7">
    <name type="scientific">Hansschlegelia zhihuaiae</name>
    <dbReference type="NCBI Taxonomy" id="405005"/>
    <lineage>
        <taxon>Bacteria</taxon>
        <taxon>Pseudomonadati</taxon>
        <taxon>Pseudomonadota</taxon>
        <taxon>Alphaproteobacteria</taxon>
        <taxon>Hyphomicrobiales</taxon>
        <taxon>Methylopilaceae</taxon>
        <taxon>Hansschlegelia</taxon>
    </lineage>
</organism>
<dbReference type="InterPro" id="IPR029063">
    <property type="entry name" value="SAM-dependent_MTases_sf"/>
</dbReference>
<comment type="similarity">
    <text evidence="1">Belongs to the CFA/CMAS family.</text>
</comment>
<dbReference type="PIRSF" id="PIRSF003085">
    <property type="entry name" value="CMAS"/>
    <property type="match status" value="1"/>
</dbReference>
<comment type="caution">
    <text evidence="6">The sequence shown here is derived from an EMBL/GenBank/DDBJ whole genome shotgun (WGS) entry which is preliminary data.</text>
</comment>
<evidence type="ECO:0000256" key="5">
    <source>
        <dbReference type="ARBA" id="ARBA00023098"/>
    </source>
</evidence>
<dbReference type="PANTHER" id="PTHR43667">
    <property type="entry name" value="CYCLOPROPANE-FATTY-ACYL-PHOSPHOLIPID SYNTHASE"/>
    <property type="match status" value="1"/>
</dbReference>
<evidence type="ECO:0000256" key="4">
    <source>
        <dbReference type="ARBA" id="ARBA00022691"/>
    </source>
</evidence>
<dbReference type="InterPro" id="IPR003333">
    <property type="entry name" value="CMAS"/>
</dbReference>
<reference evidence="6 7" key="1">
    <citation type="submission" date="2018-12" db="EMBL/GenBank/DDBJ databases">
        <title>bacterium Hansschlegelia zhihuaiae S113.</title>
        <authorList>
            <person name="He J."/>
        </authorList>
    </citation>
    <scope>NUCLEOTIDE SEQUENCE [LARGE SCALE GENOMIC DNA]</scope>
    <source>
        <strain evidence="6 7">S 113</strain>
    </source>
</reference>
<dbReference type="InterPro" id="IPR050723">
    <property type="entry name" value="CFA/CMAS"/>
</dbReference>
<gene>
    <name evidence="6" type="ORF">EK403_16750</name>
</gene>
<proteinExistence type="inferred from homology"/>
<dbReference type="GO" id="GO:0008168">
    <property type="term" value="F:methyltransferase activity"/>
    <property type="evidence" value="ECO:0007669"/>
    <property type="project" value="UniProtKB-KW"/>
</dbReference>
<dbReference type="CDD" id="cd02440">
    <property type="entry name" value="AdoMet_MTases"/>
    <property type="match status" value="1"/>
</dbReference>
<keyword evidence="2 6" id="KW-0489">Methyltransferase</keyword>
<keyword evidence="4" id="KW-0949">S-adenosyl-L-methionine</keyword>
<sequence length="422" mass="47622">MEIVNAMLGRFVHVGSLTIVDAAGRSHVLKGDTPGPEVTLKLHDKKLHHQLFLNPELKTGEAYMDGTLTIEQGTIRDLLTLYALNRKNLRAQPIQKTMRAWVKRMRGFLPKNDAARSKKNVETHYDLSNEMYRLFLDDGLNYSCGYFRTPDDTLEEAQVNKLRHIAAKLDLKPGQRVLDIGSGWGSMAIYLAEACDVEVLGVTLSTEQHALATERAAARGLSDRVKFELRDYRDVEGSFDRIVSVGMFEHVGLRNIPEFFMKIRSLLTEDGVALLHSIGRKGGPGSTGAWVKKYIFPGGYAPALSETMPAIEASKLWVTDVEIWRLHYAQTCLAWGGRFAANRDKAAALLGERFCRMWEFYLLISEFSFRYGKHMVFQIQLTRNVDALPLARDYMGETERRLEERERAARPAPAQTQVQAAG</sequence>
<evidence type="ECO:0000313" key="6">
    <source>
        <dbReference type="EMBL" id="RXF70820.1"/>
    </source>
</evidence>
<dbReference type="Gene3D" id="3.40.50.150">
    <property type="entry name" value="Vaccinia Virus protein VP39"/>
    <property type="match status" value="1"/>
</dbReference>
<keyword evidence="5" id="KW-0443">Lipid metabolism</keyword>
<dbReference type="GO" id="GO:0008610">
    <property type="term" value="P:lipid biosynthetic process"/>
    <property type="evidence" value="ECO:0007669"/>
    <property type="project" value="InterPro"/>
</dbReference>
<dbReference type="RefSeq" id="WP_128778613.1">
    <property type="nucleotide sequence ID" value="NZ_RYFI01000017.1"/>
</dbReference>
<dbReference type="EMBL" id="RYFI01000017">
    <property type="protein sequence ID" value="RXF70820.1"/>
    <property type="molecule type" value="Genomic_DNA"/>
</dbReference>
<dbReference type="OrthoDB" id="9782855at2"/>
<evidence type="ECO:0000313" key="7">
    <source>
        <dbReference type="Proteomes" id="UP000289708"/>
    </source>
</evidence>
<dbReference type="GO" id="GO:0032259">
    <property type="term" value="P:methylation"/>
    <property type="evidence" value="ECO:0007669"/>
    <property type="project" value="UniProtKB-KW"/>
</dbReference>
<keyword evidence="3 6" id="KW-0808">Transferase</keyword>
<protein>
    <submittedName>
        <fullName evidence="6">Class I SAM-dependent methyltransferase</fullName>
    </submittedName>
</protein>
<accession>A0A4Q0MBW7</accession>
<dbReference type="AlphaFoldDB" id="A0A4Q0MBW7"/>
<dbReference type="Pfam" id="PF02353">
    <property type="entry name" value="CMAS"/>
    <property type="match status" value="1"/>
</dbReference>
<dbReference type="Proteomes" id="UP000289708">
    <property type="component" value="Unassembled WGS sequence"/>
</dbReference>
<evidence type="ECO:0000256" key="3">
    <source>
        <dbReference type="ARBA" id="ARBA00022679"/>
    </source>
</evidence>
<keyword evidence="7" id="KW-1185">Reference proteome</keyword>
<dbReference type="PANTHER" id="PTHR43667:SF1">
    <property type="entry name" value="CYCLOPROPANE-FATTY-ACYL-PHOSPHOLIPID SYNTHASE"/>
    <property type="match status" value="1"/>
</dbReference>
<evidence type="ECO:0000256" key="2">
    <source>
        <dbReference type="ARBA" id="ARBA00022603"/>
    </source>
</evidence>
<evidence type="ECO:0000256" key="1">
    <source>
        <dbReference type="ARBA" id="ARBA00010815"/>
    </source>
</evidence>
<name>A0A4Q0MBW7_9HYPH</name>
<dbReference type="SUPFAM" id="SSF53335">
    <property type="entry name" value="S-adenosyl-L-methionine-dependent methyltransferases"/>
    <property type="match status" value="1"/>
</dbReference>